<evidence type="ECO:0000313" key="2">
    <source>
        <dbReference type="Proteomes" id="UP000001514"/>
    </source>
</evidence>
<proteinExistence type="predicted"/>
<dbReference type="Gramene" id="EFJ22525">
    <property type="protein sequence ID" value="EFJ22525"/>
    <property type="gene ID" value="SELMODRAFT_416349"/>
</dbReference>
<accession>D8RZ06</accession>
<dbReference type="HOGENOM" id="CLU_1535107_0_0_1"/>
<gene>
    <name evidence="1" type="ORF">SELMODRAFT_416349</name>
</gene>
<dbReference type="Proteomes" id="UP000001514">
    <property type="component" value="Unassembled WGS sequence"/>
</dbReference>
<protein>
    <submittedName>
        <fullName evidence="1">Uncharacterized protein</fullName>
    </submittedName>
</protein>
<keyword evidence="2" id="KW-1185">Reference proteome</keyword>
<sequence>MDHWRSTQHEIKWDKQVFSKYQHNEINFCHANDNIIDSKLQYMGAPSEMDINGGWLKVQFKKVAQGELGCSEVSEFSTRTALFATPLENAQESHMKLRHKSRDTKTLMNSSSGSRFPSLQLNSQEIVSELSGTGLGYFEFLQAFVSEYAITGNDAGRGSLGCAHRSSILDWHRAK</sequence>
<dbReference type="EMBL" id="GL377595">
    <property type="protein sequence ID" value="EFJ22525.1"/>
    <property type="molecule type" value="Genomic_DNA"/>
</dbReference>
<organism evidence="2">
    <name type="scientific">Selaginella moellendorffii</name>
    <name type="common">Spikemoss</name>
    <dbReference type="NCBI Taxonomy" id="88036"/>
    <lineage>
        <taxon>Eukaryota</taxon>
        <taxon>Viridiplantae</taxon>
        <taxon>Streptophyta</taxon>
        <taxon>Embryophyta</taxon>
        <taxon>Tracheophyta</taxon>
        <taxon>Lycopodiopsida</taxon>
        <taxon>Selaginellales</taxon>
        <taxon>Selaginellaceae</taxon>
        <taxon>Selaginella</taxon>
    </lineage>
</organism>
<dbReference type="AlphaFoldDB" id="D8RZ06"/>
<reference evidence="1 2" key="1">
    <citation type="journal article" date="2011" name="Science">
        <title>The Selaginella genome identifies genetic changes associated with the evolution of vascular plants.</title>
        <authorList>
            <person name="Banks J.A."/>
            <person name="Nishiyama T."/>
            <person name="Hasebe M."/>
            <person name="Bowman J.L."/>
            <person name="Gribskov M."/>
            <person name="dePamphilis C."/>
            <person name="Albert V.A."/>
            <person name="Aono N."/>
            <person name="Aoyama T."/>
            <person name="Ambrose B.A."/>
            <person name="Ashton N.W."/>
            <person name="Axtell M.J."/>
            <person name="Barker E."/>
            <person name="Barker M.S."/>
            <person name="Bennetzen J.L."/>
            <person name="Bonawitz N.D."/>
            <person name="Chapple C."/>
            <person name="Cheng C."/>
            <person name="Correa L.G."/>
            <person name="Dacre M."/>
            <person name="DeBarry J."/>
            <person name="Dreyer I."/>
            <person name="Elias M."/>
            <person name="Engstrom E.M."/>
            <person name="Estelle M."/>
            <person name="Feng L."/>
            <person name="Finet C."/>
            <person name="Floyd S.K."/>
            <person name="Frommer W.B."/>
            <person name="Fujita T."/>
            <person name="Gramzow L."/>
            <person name="Gutensohn M."/>
            <person name="Harholt J."/>
            <person name="Hattori M."/>
            <person name="Heyl A."/>
            <person name="Hirai T."/>
            <person name="Hiwatashi Y."/>
            <person name="Ishikawa M."/>
            <person name="Iwata M."/>
            <person name="Karol K.G."/>
            <person name="Koehler B."/>
            <person name="Kolukisaoglu U."/>
            <person name="Kubo M."/>
            <person name="Kurata T."/>
            <person name="Lalonde S."/>
            <person name="Li K."/>
            <person name="Li Y."/>
            <person name="Litt A."/>
            <person name="Lyons E."/>
            <person name="Manning G."/>
            <person name="Maruyama T."/>
            <person name="Michael T.P."/>
            <person name="Mikami K."/>
            <person name="Miyazaki S."/>
            <person name="Morinaga S."/>
            <person name="Murata T."/>
            <person name="Mueller-Roeber B."/>
            <person name="Nelson D.R."/>
            <person name="Obara M."/>
            <person name="Oguri Y."/>
            <person name="Olmstead R.G."/>
            <person name="Onodera N."/>
            <person name="Petersen B.L."/>
            <person name="Pils B."/>
            <person name="Prigge M."/>
            <person name="Rensing S.A."/>
            <person name="Riano-Pachon D.M."/>
            <person name="Roberts A.W."/>
            <person name="Sato Y."/>
            <person name="Scheller H.V."/>
            <person name="Schulz B."/>
            <person name="Schulz C."/>
            <person name="Shakirov E.V."/>
            <person name="Shibagaki N."/>
            <person name="Shinohara N."/>
            <person name="Shippen D.E."/>
            <person name="Soerensen I."/>
            <person name="Sotooka R."/>
            <person name="Sugimoto N."/>
            <person name="Sugita M."/>
            <person name="Sumikawa N."/>
            <person name="Tanurdzic M."/>
            <person name="Theissen G."/>
            <person name="Ulvskov P."/>
            <person name="Wakazuki S."/>
            <person name="Weng J.K."/>
            <person name="Willats W.W."/>
            <person name="Wipf D."/>
            <person name="Wolf P.G."/>
            <person name="Yang L."/>
            <person name="Zimmer A.D."/>
            <person name="Zhu Q."/>
            <person name="Mitros T."/>
            <person name="Hellsten U."/>
            <person name="Loque D."/>
            <person name="Otillar R."/>
            <person name="Salamov A."/>
            <person name="Schmutz J."/>
            <person name="Shapiro H."/>
            <person name="Lindquist E."/>
            <person name="Lucas S."/>
            <person name="Rokhsar D."/>
            <person name="Grigoriev I.V."/>
        </authorList>
    </citation>
    <scope>NUCLEOTIDE SEQUENCE [LARGE SCALE GENOMIC DNA]</scope>
</reference>
<dbReference type="KEGG" id="smo:SELMODRAFT_416349"/>
<evidence type="ECO:0000313" key="1">
    <source>
        <dbReference type="EMBL" id="EFJ22525.1"/>
    </source>
</evidence>
<name>D8RZ06_SELML</name>
<dbReference type="InParanoid" id="D8RZ06"/>